<organism evidence="1 2">
    <name type="scientific">Pseudomassariella vexata</name>
    <dbReference type="NCBI Taxonomy" id="1141098"/>
    <lineage>
        <taxon>Eukaryota</taxon>
        <taxon>Fungi</taxon>
        <taxon>Dikarya</taxon>
        <taxon>Ascomycota</taxon>
        <taxon>Pezizomycotina</taxon>
        <taxon>Sordariomycetes</taxon>
        <taxon>Xylariomycetidae</taxon>
        <taxon>Amphisphaeriales</taxon>
        <taxon>Pseudomassariaceae</taxon>
        <taxon>Pseudomassariella</taxon>
    </lineage>
</organism>
<reference evidence="1 2" key="1">
    <citation type="submission" date="2016-07" db="EMBL/GenBank/DDBJ databases">
        <title>Pervasive Adenine N6-methylation of Active Genes in Fungi.</title>
        <authorList>
            <consortium name="DOE Joint Genome Institute"/>
            <person name="Mondo S.J."/>
            <person name="Dannebaum R.O."/>
            <person name="Kuo R.C."/>
            <person name="Labutti K."/>
            <person name="Haridas S."/>
            <person name="Kuo A."/>
            <person name="Salamov A."/>
            <person name="Ahrendt S.R."/>
            <person name="Lipzen A."/>
            <person name="Sullivan W."/>
            <person name="Andreopoulos W.B."/>
            <person name="Clum A."/>
            <person name="Lindquist E."/>
            <person name="Daum C."/>
            <person name="Ramamoorthy G.K."/>
            <person name="Gryganskyi A."/>
            <person name="Culley D."/>
            <person name="Magnuson J.K."/>
            <person name="James T.Y."/>
            <person name="O'Malley M.A."/>
            <person name="Stajich J.E."/>
            <person name="Spatafora J.W."/>
            <person name="Visel A."/>
            <person name="Grigoriev I.V."/>
        </authorList>
    </citation>
    <scope>NUCLEOTIDE SEQUENCE [LARGE SCALE GENOMIC DNA]</scope>
    <source>
        <strain evidence="1 2">CBS 129021</strain>
    </source>
</reference>
<dbReference type="InParanoid" id="A0A1Y2E1V2"/>
<proteinExistence type="predicted"/>
<evidence type="ECO:0000313" key="2">
    <source>
        <dbReference type="Proteomes" id="UP000193689"/>
    </source>
</evidence>
<evidence type="ECO:0000313" key="1">
    <source>
        <dbReference type="EMBL" id="ORY65520.1"/>
    </source>
</evidence>
<keyword evidence="2" id="KW-1185">Reference proteome</keyword>
<gene>
    <name evidence="1" type="ORF">BCR38DRAFT_199350</name>
</gene>
<dbReference type="AlphaFoldDB" id="A0A1Y2E1V2"/>
<dbReference type="GeneID" id="63770300"/>
<sequence length="228" mass="26403">MNKVSIPVIYRKANMGKIPEIGLERWTDVSNLEPCYSLPTSVGYSSLQSYVLRRRKYLIYTPLDALYRRKSIRLPQNSGYLLTWTVRESDLSTSLLPCHDWRGGITRVKSRGIVEFAFEATKPAMRRVLTYIFPSFLLSTAHFRYRSMSLQLTRHSHLERDKTCKTTADRASDLMMRAMDICLPDHLCNTRGTYAKCKKLCLTGAHRLRWNLPEIGDIADEDVHQRLV</sequence>
<accession>A0A1Y2E1V2</accession>
<comment type="caution">
    <text evidence="1">The sequence shown here is derived from an EMBL/GenBank/DDBJ whole genome shotgun (WGS) entry which is preliminary data.</text>
</comment>
<name>A0A1Y2E1V2_9PEZI</name>
<protein>
    <submittedName>
        <fullName evidence="1">Uncharacterized protein</fullName>
    </submittedName>
</protein>
<dbReference type="EMBL" id="MCFJ01000006">
    <property type="protein sequence ID" value="ORY65520.1"/>
    <property type="molecule type" value="Genomic_DNA"/>
</dbReference>
<dbReference type="Proteomes" id="UP000193689">
    <property type="component" value="Unassembled WGS sequence"/>
</dbReference>
<dbReference type="RefSeq" id="XP_040716672.1">
    <property type="nucleotide sequence ID" value="XM_040854088.1"/>
</dbReference>